<dbReference type="Proteomes" id="UP000191901">
    <property type="component" value="Chromosome"/>
</dbReference>
<proteinExistence type="predicted"/>
<gene>
    <name evidence="1" type="ORF">XM38_026470</name>
</gene>
<dbReference type="AlphaFoldDB" id="A0A1Z3HN03"/>
<dbReference type="RefSeq" id="WP_187329393.1">
    <property type="nucleotide sequence ID" value="NZ_CP021983.2"/>
</dbReference>
<name>A0A1Z3HN03_9CYAN</name>
<sequence>MVANTTLSQIKDLNKPKLIIGEGIDERNFLQAFIRFLSIDDVEAEEYSNPS</sequence>
<evidence type="ECO:0000313" key="1">
    <source>
        <dbReference type="EMBL" id="ASC71693.1"/>
    </source>
</evidence>
<organism evidence="1 2">
    <name type="scientific">Halomicronema hongdechloris C2206</name>
    <dbReference type="NCBI Taxonomy" id="1641165"/>
    <lineage>
        <taxon>Bacteria</taxon>
        <taxon>Bacillati</taxon>
        <taxon>Cyanobacteriota</taxon>
        <taxon>Cyanophyceae</taxon>
        <taxon>Nodosilineales</taxon>
        <taxon>Nodosilineaceae</taxon>
        <taxon>Halomicronema</taxon>
    </lineage>
</organism>
<reference evidence="1 2" key="1">
    <citation type="journal article" date="2016" name="Biochim. Biophys. Acta">
        <title>Characterization of red-shifted phycobilisomes isolated from the chlorophyll f-containing cyanobacterium Halomicronema hongdechloris.</title>
        <authorList>
            <person name="Li Y."/>
            <person name="Lin Y."/>
            <person name="Garvey C.J."/>
            <person name="Birch D."/>
            <person name="Corkery R.W."/>
            <person name="Loughlin P.C."/>
            <person name="Scheer H."/>
            <person name="Willows R.D."/>
            <person name="Chen M."/>
        </authorList>
    </citation>
    <scope>NUCLEOTIDE SEQUENCE [LARGE SCALE GENOMIC DNA]</scope>
    <source>
        <strain evidence="1 2">C2206</strain>
    </source>
</reference>
<dbReference type="KEGG" id="hhg:XM38_026470"/>
<dbReference type="EMBL" id="CP021983">
    <property type="protein sequence ID" value="ASC71693.1"/>
    <property type="molecule type" value="Genomic_DNA"/>
</dbReference>
<evidence type="ECO:0000313" key="2">
    <source>
        <dbReference type="Proteomes" id="UP000191901"/>
    </source>
</evidence>
<protein>
    <submittedName>
        <fullName evidence="1">Uncharacterized protein</fullName>
    </submittedName>
</protein>
<keyword evidence="2" id="KW-1185">Reference proteome</keyword>
<accession>A0A1Z3HN03</accession>